<comment type="subunit">
    <text evidence="3">Homodimer.</text>
</comment>
<keyword evidence="9 11" id="KW-0676">Redox-active center</keyword>
<evidence type="ECO:0000256" key="6">
    <source>
        <dbReference type="ARBA" id="ARBA00022857"/>
    </source>
</evidence>
<keyword evidence="4 11" id="KW-0285">Flavoprotein</keyword>
<evidence type="ECO:0000256" key="9">
    <source>
        <dbReference type="ARBA" id="ARBA00023284"/>
    </source>
</evidence>
<name>A0ABP0TWZ8_9BRYO</name>
<dbReference type="PRINTS" id="PR00411">
    <property type="entry name" value="PNDRDTASEI"/>
</dbReference>
<evidence type="ECO:0000256" key="2">
    <source>
        <dbReference type="ARBA" id="ARBA00007532"/>
    </source>
</evidence>
<comment type="catalytic activity">
    <reaction evidence="10 12">
        <text>2 glutathione + NADP(+) = glutathione disulfide + NADPH + H(+)</text>
        <dbReference type="Rhea" id="RHEA:11740"/>
        <dbReference type="ChEBI" id="CHEBI:15378"/>
        <dbReference type="ChEBI" id="CHEBI:57783"/>
        <dbReference type="ChEBI" id="CHEBI:57925"/>
        <dbReference type="ChEBI" id="CHEBI:58297"/>
        <dbReference type="ChEBI" id="CHEBI:58349"/>
        <dbReference type="EC" id="1.8.1.7"/>
    </reaction>
</comment>
<dbReference type="EMBL" id="OZ019907">
    <property type="protein sequence ID" value="CAK9206969.1"/>
    <property type="molecule type" value="Genomic_DNA"/>
</dbReference>
<dbReference type="PRINTS" id="PR00368">
    <property type="entry name" value="FADPNR"/>
</dbReference>
<evidence type="ECO:0000256" key="12">
    <source>
        <dbReference type="RuleBase" id="RU365040"/>
    </source>
</evidence>
<evidence type="ECO:0000256" key="5">
    <source>
        <dbReference type="ARBA" id="ARBA00022827"/>
    </source>
</evidence>
<evidence type="ECO:0000259" key="13">
    <source>
        <dbReference type="Pfam" id="PF02852"/>
    </source>
</evidence>
<dbReference type="NCBIfam" id="TIGR01424">
    <property type="entry name" value="gluta_reduc_2"/>
    <property type="match status" value="1"/>
</dbReference>
<dbReference type="SUPFAM" id="SSF55424">
    <property type="entry name" value="FAD/NAD-linked reductases, dimerisation (C-terminal) domain"/>
    <property type="match status" value="1"/>
</dbReference>
<dbReference type="PANTHER" id="PTHR42737:SF2">
    <property type="entry name" value="GLUTATHIONE REDUCTASE"/>
    <property type="match status" value="1"/>
</dbReference>
<dbReference type="PROSITE" id="PS00076">
    <property type="entry name" value="PYRIDINE_REDOX_1"/>
    <property type="match status" value="1"/>
</dbReference>
<dbReference type="Pfam" id="PF07992">
    <property type="entry name" value="Pyr_redox_2"/>
    <property type="match status" value="1"/>
</dbReference>
<keyword evidence="16" id="KW-1185">Reference proteome</keyword>
<feature type="domain" description="FAD/NAD(P)-binding" evidence="14">
    <location>
        <begin position="25"/>
        <end position="352"/>
    </location>
</feature>
<dbReference type="Proteomes" id="UP001497512">
    <property type="component" value="Chromosome 15"/>
</dbReference>
<dbReference type="InterPro" id="IPR006324">
    <property type="entry name" value="GSHR"/>
</dbReference>
<evidence type="ECO:0000256" key="3">
    <source>
        <dbReference type="ARBA" id="ARBA00011738"/>
    </source>
</evidence>
<evidence type="ECO:0000259" key="14">
    <source>
        <dbReference type="Pfam" id="PF07992"/>
    </source>
</evidence>
<keyword evidence="7 11" id="KW-0560">Oxidoreductase</keyword>
<feature type="domain" description="Pyridine nucleotide-disulphide oxidoreductase dimerisation" evidence="13">
    <location>
        <begin position="372"/>
        <end position="481"/>
    </location>
</feature>
<organism evidence="15 16">
    <name type="scientific">Sphagnum troendelagicum</name>
    <dbReference type="NCBI Taxonomy" id="128251"/>
    <lineage>
        <taxon>Eukaryota</taxon>
        <taxon>Viridiplantae</taxon>
        <taxon>Streptophyta</taxon>
        <taxon>Embryophyta</taxon>
        <taxon>Bryophyta</taxon>
        <taxon>Sphagnophytina</taxon>
        <taxon>Sphagnopsida</taxon>
        <taxon>Sphagnales</taxon>
        <taxon>Sphagnaceae</taxon>
        <taxon>Sphagnum</taxon>
    </lineage>
</organism>
<reference evidence="15" key="1">
    <citation type="submission" date="2024-02" db="EMBL/GenBank/DDBJ databases">
        <authorList>
            <consortium name="ELIXIR-Norway"/>
            <consortium name="Elixir Norway"/>
        </authorList>
    </citation>
    <scope>NUCLEOTIDE SEQUENCE</scope>
</reference>
<keyword evidence="5 11" id="KW-0274">FAD</keyword>
<evidence type="ECO:0000313" key="16">
    <source>
        <dbReference type="Proteomes" id="UP001497512"/>
    </source>
</evidence>
<evidence type="ECO:0000256" key="8">
    <source>
        <dbReference type="ARBA" id="ARBA00023157"/>
    </source>
</evidence>
<evidence type="ECO:0000256" key="7">
    <source>
        <dbReference type="ARBA" id="ARBA00023002"/>
    </source>
</evidence>
<evidence type="ECO:0000256" key="11">
    <source>
        <dbReference type="RuleBase" id="RU003691"/>
    </source>
</evidence>
<sequence>MPQSSSQESEIIREIPKEEEPQYDYDLFVIGGGSGGVRGSRTAAQTGAKVAICELPFDPISSDTRGGYGGTCVLRGCVPKKILVYGSAFSAEFQDSKEFGWDINGDITFNWKRLVANKTREILRLNGVYKKILASAKVEIYEGEGKVLDAHTVALTTPDGEVKHFTAKHILIATGGRAVLLDIPGKELAITSDEGLSLEDLPRRVVIAGAGYIAVEFAGIYNGMGSKVDLIYRKPTPLTGFDEEMRAVVASNLKGRGINCHPNTNITKLEKVEGGIKVTTDKGNEIITDAVMFATGRKPNTKRLGLEKVGVELDSHGAIKVNEYSQSSVPSIWAVGDVTNRLNLTPVALHEATCFSKTVFGGQPTKPDYEFVASAVFCQPPLSVVGLTEQKAVVQAKNDILVYTSSFNPMKNTISGRQEKTAMKIIVDSATDKVLGVSMVGPDAAEIMQGVAIALKCGATKAQFDATVGIHPTAAEELVTMRTLTRRINPSGEVIKN</sequence>
<comment type="function">
    <text evidence="12">Catalyzes the reduction of glutathione disulfide (GSSG) to reduced glutathione (GSH).</text>
</comment>
<keyword evidence="8" id="KW-1015">Disulfide bond</keyword>
<dbReference type="PIRSF" id="PIRSF000350">
    <property type="entry name" value="Mercury_reductase_MerA"/>
    <property type="match status" value="1"/>
</dbReference>
<evidence type="ECO:0000256" key="10">
    <source>
        <dbReference type="ARBA" id="ARBA00049142"/>
    </source>
</evidence>
<dbReference type="InterPro" id="IPR023753">
    <property type="entry name" value="FAD/NAD-binding_dom"/>
</dbReference>
<comment type="similarity">
    <text evidence="2 11">Belongs to the class-I pyridine nucleotide-disulfide oxidoreductase family.</text>
</comment>
<dbReference type="PANTHER" id="PTHR42737">
    <property type="entry name" value="GLUTATHIONE REDUCTASE"/>
    <property type="match status" value="1"/>
</dbReference>
<dbReference type="InterPro" id="IPR012999">
    <property type="entry name" value="Pyr_OxRdtase_I_AS"/>
</dbReference>
<accession>A0ABP0TWZ8</accession>
<evidence type="ECO:0000256" key="1">
    <source>
        <dbReference type="ARBA" id="ARBA00001974"/>
    </source>
</evidence>
<protein>
    <recommendedName>
        <fullName evidence="12">Glutathione reductase</fullName>
        <shortName evidence="12">GRase</shortName>
        <ecNumber evidence="12">1.8.1.7</ecNumber>
    </recommendedName>
</protein>
<evidence type="ECO:0000313" key="15">
    <source>
        <dbReference type="EMBL" id="CAK9206969.1"/>
    </source>
</evidence>
<comment type="cofactor">
    <cofactor evidence="1 12">
        <name>FAD</name>
        <dbReference type="ChEBI" id="CHEBI:57692"/>
    </cofactor>
</comment>
<dbReference type="EC" id="1.8.1.7" evidence="12"/>
<dbReference type="Gene3D" id="3.50.50.60">
    <property type="entry name" value="FAD/NAD(P)-binding domain"/>
    <property type="match status" value="2"/>
</dbReference>
<proteinExistence type="inferred from homology"/>
<dbReference type="NCBIfam" id="NF004776">
    <property type="entry name" value="PRK06116.1"/>
    <property type="match status" value="1"/>
</dbReference>
<dbReference type="InterPro" id="IPR046952">
    <property type="entry name" value="GSHR/TRXR-like"/>
</dbReference>
<dbReference type="InterPro" id="IPR016156">
    <property type="entry name" value="FAD/NAD-linked_Rdtase_dimer_sf"/>
</dbReference>
<dbReference type="InterPro" id="IPR001100">
    <property type="entry name" value="Pyr_nuc-diS_OxRdtase"/>
</dbReference>
<evidence type="ECO:0000256" key="4">
    <source>
        <dbReference type="ARBA" id="ARBA00022630"/>
    </source>
</evidence>
<keyword evidence="6 12" id="KW-0521">NADP</keyword>
<gene>
    <name evidence="15" type="ORF">CSSPTR1EN2_LOCUS8614</name>
</gene>
<dbReference type="SUPFAM" id="SSF51905">
    <property type="entry name" value="FAD/NAD(P)-binding domain"/>
    <property type="match status" value="1"/>
</dbReference>
<dbReference type="InterPro" id="IPR036188">
    <property type="entry name" value="FAD/NAD-bd_sf"/>
</dbReference>
<dbReference type="InterPro" id="IPR004099">
    <property type="entry name" value="Pyr_nucl-diS_OxRdtase_dimer"/>
</dbReference>
<dbReference type="Gene3D" id="3.30.390.30">
    <property type="match status" value="1"/>
</dbReference>
<dbReference type="Pfam" id="PF02852">
    <property type="entry name" value="Pyr_redox_dim"/>
    <property type="match status" value="1"/>
</dbReference>